<evidence type="ECO:0000256" key="2">
    <source>
        <dbReference type="ARBA" id="ARBA00022603"/>
    </source>
</evidence>
<dbReference type="InterPro" id="IPR002941">
    <property type="entry name" value="DNA_methylase_N4/N6"/>
</dbReference>
<feature type="domain" description="DNA methylase N-4/N-6" evidence="5">
    <location>
        <begin position="154"/>
        <end position="488"/>
    </location>
</feature>
<protein>
    <submittedName>
        <fullName evidence="6">Site-specific DNA-methyltransferase</fullName>
    </submittedName>
</protein>
<dbReference type="RefSeq" id="WP_266001024.1">
    <property type="nucleotide sequence ID" value="NZ_JAPJDN010000059.1"/>
</dbReference>
<comment type="caution">
    <text evidence="6">The sequence shown here is derived from an EMBL/GenBank/DDBJ whole genome shotgun (WGS) entry which is preliminary data.</text>
</comment>
<keyword evidence="7" id="KW-1185">Reference proteome</keyword>
<evidence type="ECO:0000256" key="4">
    <source>
        <dbReference type="SAM" id="MobiDB-lite"/>
    </source>
</evidence>
<keyword evidence="2" id="KW-0489">Methyltransferase</keyword>
<feature type="region of interest" description="Disordered" evidence="4">
    <location>
        <begin position="1"/>
        <end position="28"/>
    </location>
</feature>
<sequence length="905" mass="100636">MARKVAASGPTEVKSIQHQDKRANIPTADAHDFVDPVIESPTKVFYPRDPSLDPQLVWRGKDEQDSADLFVDAPPIYIQEKIDPRVLIENLRATAARPEDEPEFTLFDTFDGLDELSQLEFYQHQANWSNRMILGDSLQVMASLAERELLRGKVQMVYLDPPYGIKFGSNWQATARKRDVKDGKYEDIAREAEQIKAFRDTWELGIHSYLSYLRDRLVVARDLLTESGSCFVQIGDENVHLVRSLMDEVFGSENFVSLISFRTTTGAGSFAGGTNVLASVTDYIVWYARDLECIKYRTLYQQRSIRDDGNYRFVDEAGSLRTLTPQEQREVDVLHRNGSRICRANPLTSQTTRVGQTTVFPVEIDGRTYSPAKGGWKTNTTGMENLKIAGRLLPLGKTLTFVRYFEDFPLQAHSNAWDDTRQSGFGDPKLYVVQTNTKVIERCMLMCTDPGDLVLDPTCGSGTTAFVAEQWGRRWITIDTSRVALALARQRLMGAKYPYYYLSDSVEGKAKEAGVTGKPSPAGIPANDIRHGFVYERVQHITLKSIANNPDIKEGMSRKEIDDAVKRHADFERLYDRPYEDNKKVRVSGPFTVESLSPHRAVAFTPMVDDANRESISESAGATDASAPSFEQTILDNLAKAGIQNGKRNERIRFATVDPHAGSYIQAIGDRAANSDDSARRIAVAIGPQYGTVSPTFIKGAAREAIAAPDVDLLAILAFAYDPQATGVTESDGVTVEASGEGFANVAAERKLGRIKVLLVRMNADLLMGEDLKKTASGNLFTVFGEPDIDLRRAESGGVIVDLNGVDVYDPTTGDVRSDDTGQIALWMIDTNYNGESFFVRHCYFTGGNDPYKRLKVALKTDIDADAWASLYQTTSREFPTPETGRIAVKVINDYGDEVMKVFEV</sequence>
<gene>
    <name evidence="6" type="ORF">ORI27_31055</name>
</gene>
<dbReference type="Proteomes" id="UP001300745">
    <property type="component" value="Unassembled WGS sequence"/>
</dbReference>
<accession>A0ABT3SQM4</accession>
<dbReference type="SUPFAM" id="SSF53335">
    <property type="entry name" value="S-adenosyl-L-methionine-dependent methyltransferases"/>
    <property type="match status" value="1"/>
</dbReference>
<dbReference type="PROSITE" id="PS00092">
    <property type="entry name" value="N6_MTASE"/>
    <property type="match status" value="1"/>
</dbReference>
<dbReference type="Pfam" id="PF01555">
    <property type="entry name" value="N6_N4_Mtase"/>
    <property type="match status" value="1"/>
</dbReference>
<organism evidence="6 7">
    <name type="scientific">Mycobacterium pinniadriaticum</name>
    <dbReference type="NCBI Taxonomy" id="2994102"/>
    <lineage>
        <taxon>Bacteria</taxon>
        <taxon>Bacillati</taxon>
        <taxon>Actinomycetota</taxon>
        <taxon>Actinomycetes</taxon>
        <taxon>Mycobacteriales</taxon>
        <taxon>Mycobacteriaceae</taxon>
        <taxon>Mycobacterium</taxon>
    </lineage>
</organism>
<dbReference type="InterPro" id="IPR001091">
    <property type="entry name" value="RM_Methyltransferase"/>
</dbReference>
<evidence type="ECO:0000259" key="5">
    <source>
        <dbReference type="Pfam" id="PF01555"/>
    </source>
</evidence>
<name>A0ABT3SQM4_9MYCO</name>
<evidence type="ECO:0000313" key="7">
    <source>
        <dbReference type="Proteomes" id="UP001300745"/>
    </source>
</evidence>
<dbReference type="InterPro" id="IPR029063">
    <property type="entry name" value="SAM-dependent_MTases_sf"/>
</dbReference>
<evidence type="ECO:0000256" key="3">
    <source>
        <dbReference type="ARBA" id="ARBA00022679"/>
    </source>
</evidence>
<dbReference type="InterPro" id="IPR002052">
    <property type="entry name" value="DNA_methylase_N6_adenine_CS"/>
</dbReference>
<evidence type="ECO:0000256" key="1">
    <source>
        <dbReference type="ARBA" id="ARBA00006594"/>
    </source>
</evidence>
<dbReference type="PANTHER" id="PTHR13370">
    <property type="entry name" value="RNA METHYLASE-RELATED"/>
    <property type="match status" value="1"/>
</dbReference>
<dbReference type="PANTHER" id="PTHR13370:SF16">
    <property type="entry name" value="SITE-SPECIFIC DNA-METHYLTRANSFERASE (ADENINE-SPECIFIC)"/>
    <property type="match status" value="1"/>
</dbReference>
<keyword evidence="3" id="KW-0808">Transferase</keyword>
<dbReference type="EMBL" id="JAPJDO010000059">
    <property type="protein sequence ID" value="MCX2941137.1"/>
    <property type="molecule type" value="Genomic_DNA"/>
</dbReference>
<evidence type="ECO:0000313" key="6">
    <source>
        <dbReference type="EMBL" id="MCX2941137.1"/>
    </source>
</evidence>
<dbReference type="Gene3D" id="3.40.50.150">
    <property type="entry name" value="Vaccinia Virus protein VP39"/>
    <property type="match status" value="1"/>
</dbReference>
<dbReference type="PRINTS" id="PR00508">
    <property type="entry name" value="S21N4MTFRASE"/>
</dbReference>
<reference evidence="6 7" key="1">
    <citation type="submission" date="2022-11" db="EMBL/GenBank/DDBJ databases">
        <title>Mycobacterium sp. nov.</title>
        <authorList>
            <person name="Papic B."/>
            <person name="Spicic S."/>
            <person name="Duvnjak S."/>
        </authorList>
    </citation>
    <scope>NUCLEOTIDE SEQUENCE [LARGE SCALE GENOMIC DNA]</scope>
    <source>
        <strain evidence="6 7">CVI_P4</strain>
    </source>
</reference>
<feature type="compositionally biased region" description="Basic and acidic residues" evidence="4">
    <location>
        <begin position="15"/>
        <end position="28"/>
    </location>
</feature>
<comment type="similarity">
    <text evidence="1">Belongs to the N(4)/N(6)-methyltransferase family.</text>
</comment>
<proteinExistence type="inferred from homology"/>